<dbReference type="EMBL" id="JABSOD010000007">
    <property type="protein sequence ID" value="NRQ42670.1"/>
    <property type="molecule type" value="Genomic_DNA"/>
</dbReference>
<protein>
    <submittedName>
        <fullName evidence="11">Methyl-accepting chemotaxis protein</fullName>
    </submittedName>
</protein>
<evidence type="ECO:0000259" key="10">
    <source>
        <dbReference type="PROSITE" id="PS50885"/>
    </source>
</evidence>
<sequence>MLNNYSVKSRLTALAAVPLVILLLVTWVALQQMQVLNRGINSLYLDRVQPLQQIKQVSDAYAVTAVDTLHKYRGQIQDSATAAANLSQALASADIAWQAYKQTELTTEESSLVADAERKMAPFLAAMAQYQLRLSDNSLLGDNADAFNQALYQVADPLSSALDKLIVLQLREADKFRQLAQQEYDSFQLLFGVILVGVFVGLGLLGLLIYRSIQHPLLLLRSSIVTVGTDLDLRVRADVCGKDEIAATSLALNATLQRLQQFFTELGQAITQLAAASEEMSHISEQVSNTAMEQEQKANLIATAVTQMSAAIQEVANSALRTSEQANEADGYSQDGFERVMQNMRSIEKLAVTLTDAGNVIGQLNTESEKITQVLAVIRTIAEQTNLLALNAAIEAARAGDAGRGFAVVADEVRQLATNTQKATESIKGMIDNLQNSSKQAVSSMDESKRFADTSVDNANGAATVIEQIKNAVGAIVDMNVQISTATEQQTIVAEDISKNISEFTVSISEVTHSARQSAEASDMLAQLAAKLQSQAVAFKV</sequence>
<evidence type="ECO:0000256" key="6">
    <source>
        <dbReference type="ARBA" id="ARBA00029447"/>
    </source>
</evidence>
<proteinExistence type="inferred from homology"/>
<dbReference type="RefSeq" id="WP_173500917.1">
    <property type="nucleotide sequence ID" value="NZ_JABSOD010000007.1"/>
</dbReference>
<dbReference type="Gene3D" id="1.10.287.950">
    <property type="entry name" value="Methyl-accepting chemotaxis protein"/>
    <property type="match status" value="1"/>
</dbReference>
<keyword evidence="4 8" id="KW-0472">Membrane</keyword>
<dbReference type="Proteomes" id="UP000523161">
    <property type="component" value="Unassembled WGS sequence"/>
</dbReference>
<keyword evidence="2 8" id="KW-0812">Transmembrane</keyword>
<accession>A0A7Y5AQI6</accession>
<dbReference type="PANTHER" id="PTHR32089:SF119">
    <property type="entry name" value="METHYL-ACCEPTING CHEMOTAXIS PROTEIN CTPL"/>
    <property type="match status" value="1"/>
</dbReference>
<dbReference type="GO" id="GO:0004888">
    <property type="term" value="F:transmembrane signaling receptor activity"/>
    <property type="evidence" value="ECO:0007669"/>
    <property type="project" value="InterPro"/>
</dbReference>
<dbReference type="GO" id="GO:0016020">
    <property type="term" value="C:membrane"/>
    <property type="evidence" value="ECO:0007669"/>
    <property type="project" value="UniProtKB-SubCell"/>
</dbReference>
<dbReference type="PANTHER" id="PTHR32089">
    <property type="entry name" value="METHYL-ACCEPTING CHEMOTAXIS PROTEIN MCPB"/>
    <property type="match status" value="1"/>
</dbReference>
<dbReference type="SMART" id="SM00283">
    <property type="entry name" value="MA"/>
    <property type="match status" value="1"/>
</dbReference>
<dbReference type="PROSITE" id="PS50111">
    <property type="entry name" value="CHEMOTAXIS_TRANSDUC_2"/>
    <property type="match status" value="1"/>
</dbReference>
<dbReference type="InterPro" id="IPR004089">
    <property type="entry name" value="MCPsignal_dom"/>
</dbReference>
<dbReference type="InterPro" id="IPR004090">
    <property type="entry name" value="Chemotax_Me-accpt_rcpt"/>
</dbReference>
<evidence type="ECO:0000256" key="8">
    <source>
        <dbReference type="SAM" id="Phobius"/>
    </source>
</evidence>
<feature type="domain" description="HAMP" evidence="10">
    <location>
        <begin position="211"/>
        <end position="264"/>
    </location>
</feature>
<evidence type="ECO:0000256" key="1">
    <source>
        <dbReference type="ARBA" id="ARBA00004141"/>
    </source>
</evidence>
<dbReference type="AlphaFoldDB" id="A0A7Y5AQI6"/>
<evidence type="ECO:0000256" key="3">
    <source>
        <dbReference type="ARBA" id="ARBA00022989"/>
    </source>
</evidence>
<comment type="subcellular location">
    <subcellularLocation>
        <location evidence="1">Membrane</location>
        <topology evidence="1">Multi-pass membrane protein</topology>
    </subcellularLocation>
</comment>
<organism evidence="11 12">
    <name type="scientific">Rheinheimera lutimaris</name>
    <dbReference type="NCBI Taxonomy" id="2740584"/>
    <lineage>
        <taxon>Bacteria</taxon>
        <taxon>Pseudomonadati</taxon>
        <taxon>Pseudomonadota</taxon>
        <taxon>Gammaproteobacteria</taxon>
        <taxon>Chromatiales</taxon>
        <taxon>Chromatiaceae</taxon>
        <taxon>Rheinheimera</taxon>
    </lineage>
</organism>
<keyword evidence="12" id="KW-1185">Reference proteome</keyword>
<comment type="similarity">
    <text evidence="6">Belongs to the methyl-accepting chemotaxis (MCP) protein family.</text>
</comment>
<gene>
    <name evidence="11" type="ORF">HRH59_08825</name>
</gene>
<evidence type="ECO:0000256" key="7">
    <source>
        <dbReference type="PROSITE-ProRule" id="PRU00284"/>
    </source>
</evidence>
<keyword evidence="3 8" id="KW-1133">Transmembrane helix</keyword>
<comment type="caution">
    <text evidence="11">The sequence shown here is derived from an EMBL/GenBank/DDBJ whole genome shotgun (WGS) entry which is preliminary data.</text>
</comment>
<name>A0A7Y5AQI6_9GAMM</name>
<evidence type="ECO:0000256" key="4">
    <source>
        <dbReference type="ARBA" id="ARBA00023136"/>
    </source>
</evidence>
<dbReference type="InterPro" id="IPR024478">
    <property type="entry name" value="HlyB_4HB_MCP"/>
</dbReference>
<feature type="transmembrane region" description="Helical" evidence="8">
    <location>
        <begin position="187"/>
        <end position="210"/>
    </location>
</feature>
<feature type="transmembrane region" description="Helical" evidence="8">
    <location>
        <begin position="12"/>
        <end position="30"/>
    </location>
</feature>
<dbReference type="SMART" id="SM00304">
    <property type="entry name" value="HAMP"/>
    <property type="match status" value="1"/>
</dbReference>
<evidence type="ECO:0000256" key="5">
    <source>
        <dbReference type="ARBA" id="ARBA00023224"/>
    </source>
</evidence>
<reference evidence="11 12" key="1">
    <citation type="submission" date="2020-06" db="EMBL/GenBank/DDBJ databases">
        <title>Rheinheimera sp. nov., a marine bacterium isolated from coastal.</title>
        <authorList>
            <person name="Yu Q."/>
            <person name="Qi Y."/>
            <person name="Pu J."/>
        </authorList>
    </citation>
    <scope>NUCLEOTIDE SEQUENCE [LARGE SCALE GENOMIC DNA]</scope>
    <source>
        <strain evidence="11 12">YQF-2</strain>
    </source>
</reference>
<evidence type="ECO:0000313" key="12">
    <source>
        <dbReference type="Proteomes" id="UP000523161"/>
    </source>
</evidence>
<dbReference type="GO" id="GO:0007165">
    <property type="term" value="P:signal transduction"/>
    <property type="evidence" value="ECO:0007669"/>
    <property type="project" value="UniProtKB-KW"/>
</dbReference>
<dbReference type="FunFam" id="1.10.287.950:FF:000001">
    <property type="entry name" value="Methyl-accepting chemotaxis sensory transducer"/>
    <property type="match status" value="1"/>
</dbReference>
<evidence type="ECO:0000313" key="11">
    <source>
        <dbReference type="EMBL" id="NRQ42670.1"/>
    </source>
</evidence>
<evidence type="ECO:0000259" key="9">
    <source>
        <dbReference type="PROSITE" id="PS50111"/>
    </source>
</evidence>
<dbReference type="PRINTS" id="PR00260">
    <property type="entry name" value="CHEMTRNSDUCR"/>
</dbReference>
<feature type="domain" description="Methyl-accepting transducer" evidence="9">
    <location>
        <begin position="269"/>
        <end position="505"/>
    </location>
</feature>
<dbReference type="GO" id="GO:0006935">
    <property type="term" value="P:chemotaxis"/>
    <property type="evidence" value="ECO:0007669"/>
    <property type="project" value="InterPro"/>
</dbReference>
<dbReference type="Pfam" id="PF00015">
    <property type="entry name" value="MCPsignal"/>
    <property type="match status" value="1"/>
</dbReference>
<evidence type="ECO:0000256" key="2">
    <source>
        <dbReference type="ARBA" id="ARBA00022692"/>
    </source>
</evidence>
<keyword evidence="5 7" id="KW-0807">Transducer</keyword>
<dbReference type="SUPFAM" id="SSF58104">
    <property type="entry name" value="Methyl-accepting chemotaxis protein (MCP) signaling domain"/>
    <property type="match status" value="1"/>
</dbReference>
<dbReference type="InterPro" id="IPR003660">
    <property type="entry name" value="HAMP_dom"/>
</dbReference>
<dbReference type="Pfam" id="PF12729">
    <property type="entry name" value="4HB_MCP_1"/>
    <property type="match status" value="1"/>
</dbReference>
<dbReference type="PROSITE" id="PS50885">
    <property type="entry name" value="HAMP"/>
    <property type="match status" value="1"/>
</dbReference>